<evidence type="ECO:0000313" key="2">
    <source>
        <dbReference type="EMBL" id="QAZ66559.1"/>
    </source>
</evidence>
<proteinExistence type="predicted"/>
<dbReference type="AlphaFoldDB" id="A0A4P6HYW9"/>
<dbReference type="RefSeq" id="WP_129349929.1">
    <property type="nucleotide sequence ID" value="NZ_CP026538.1"/>
</dbReference>
<keyword evidence="1" id="KW-0175">Coiled coil</keyword>
<keyword evidence="3" id="KW-1185">Reference proteome</keyword>
<feature type="coiled-coil region" evidence="1">
    <location>
        <begin position="26"/>
        <end position="53"/>
    </location>
</feature>
<sequence length="169" mass="19854">MPLPENIARFVARLINTMKTESADWQMAHQADLDKLREEKLVAEQELKQRLELMEIRFKEECKRARLEEQRQTENFTEFLASIDDMKANMLEYYGAMPKPMALMIHHHAAELLKDAWHNPDARERLRNQSRFTNLMLAVTEDLTDLSRDGAQPKALPEKTIAFMQNKIE</sequence>
<name>A0A4P6HYW9_9BACT</name>
<reference evidence="2 3" key="1">
    <citation type="submission" date="2018-02" db="EMBL/GenBank/DDBJ databases">
        <title>Genome sequence of Desulfovibrio carbinolicus DSM 3852.</title>
        <authorList>
            <person name="Wilbanks E."/>
            <person name="Skennerton C.T."/>
            <person name="Orphan V.J."/>
        </authorList>
    </citation>
    <scope>NUCLEOTIDE SEQUENCE [LARGE SCALE GENOMIC DNA]</scope>
    <source>
        <strain evidence="2 3">DSM 3852</strain>
    </source>
</reference>
<dbReference type="EMBL" id="CP026538">
    <property type="protein sequence ID" value="QAZ66559.1"/>
    <property type="molecule type" value="Genomic_DNA"/>
</dbReference>
<evidence type="ECO:0000313" key="3">
    <source>
        <dbReference type="Proteomes" id="UP000293296"/>
    </source>
</evidence>
<evidence type="ECO:0000256" key="1">
    <source>
        <dbReference type="SAM" id="Coils"/>
    </source>
</evidence>
<gene>
    <name evidence="2" type="ORF">C3Y92_04595</name>
</gene>
<dbReference type="KEGG" id="dcb:C3Y92_04595"/>
<dbReference type="Proteomes" id="UP000293296">
    <property type="component" value="Chromosome"/>
</dbReference>
<organism evidence="2 3">
    <name type="scientific">Solidesulfovibrio carbinolicus</name>
    <dbReference type="NCBI Taxonomy" id="296842"/>
    <lineage>
        <taxon>Bacteria</taxon>
        <taxon>Pseudomonadati</taxon>
        <taxon>Thermodesulfobacteriota</taxon>
        <taxon>Desulfovibrionia</taxon>
        <taxon>Desulfovibrionales</taxon>
        <taxon>Desulfovibrionaceae</taxon>
        <taxon>Solidesulfovibrio</taxon>
    </lineage>
</organism>
<dbReference type="OrthoDB" id="5453128at2"/>
<protein>
    <submittedName>
        <fullName evidence="2">Uncharacterized protein</fullName>
    </submittedName>
</protein>
<accession>A0A4P6HYW9</accession>